<dbReference type="InterPro" id="IPR058544">
    <property type="entry name" value="ETR1_N"/>
</dbReference>
<keyword evidence="5" id="KW-0812">Transmembrane</keyword>
<evidence type="ECO:0000256" key="5">
    <source>
        <dbReference type="SAM" id="Phobius"/>
    </source>
</evidence>
<dbReference type="OrthoDB" id="1704464at2759"/>
<accession>A0A815H7A7</accession>
<comment type="caution">
    <text evidence="7">The sequence shown here is derived from an EMBL/GenBank/DDBJ whole genome shotgun (WGS) entry which is preliminary data.</text>
</comment>
<keyword evidence="3" id="KW-0547">Nucleotide-binding</keyword>
<feature type="transmembrane region" description="Helical" evidence="5">
    <location>
        <begin position="12"/>
        <end position="30"/>
    </location>
</feature>
<dbReference type="GO" id="GO:0005783">
    <property type="term" value="C:endoplasmic reticulum"/>
    <property type="evidence" value="ECO:0007669"/>
    <property type="project" value="TreeGrafter"/>
</dbReference>
<feature type="transmembrane region" description="Helical" evidence="5">
    <location>
        <begin position="82"/>
        <end position="106"/>
    </location>
</feature>
<dbReference type="Proteomes" id="UP000663882">
    <property type="component" value="Unassembled WGS sequence"/>
</dbReference>
<protein>
    <recommendedName>
        <fullName evidence="6">Ethylene receptor 1-like N-terminal domain-containing protein</fullName>
    </recommendedName>
</protein>
<evidence type="ECO:0000256" key="3">
    <source>
        <dbReference type="ARBA" id="ARBA00022741"/>
    </source>
</evidence>
<dbReference type="GO" id="GO:0005524">
    <property type="term" value="F:ATP binding"/>
    <property type="evidence" value="ECO:0007669"/>
    <property type="project" value="UniProtKB-KW"/>
</dbReference>
<dbReference type="Pfam" id="PF25487">
    <property type="entry name" value="ETR1_N"/>
    <property type="match status" value="1"/>
</dbReference>
<dbReference type="GO" id="GO:0051740">
    <property type="term" value="F:ethylene binding"/>
    <property type="evidence" value="ECO:0007669"/>
    <property type="project" value="TreeGrafter"/>
</dbReference>
<feature type="transmembrane region" description="Helical" evidence="5">
    <location>
        <begin position="50"/>
        <end position="70"/>
    </location>
</feature>
<feature type="domain" description="Ethylene receptor 1-like N-terminal" evidence="6">
    <location>
        <begin position="14"/>
        <end position="104"/>
    </location>
</feature>
<keyword evidence="5" id="KW-1133">Transmembrane helix</keyword>
<reference evidence="7" key="1">
    <citation type="submission" date="2021-02" db="EMBL/GenBank/DDBJ databases">
        <authorList>
            <person name="Nowell W R."/>
        </authorList>
    </citation>
    <scope>NUCLEOTIDE SEQUENCE</scope>
</reference>
<keyword evidence="4" id="KW-0067">ATP-binding</keyword>
<evidence type="ECO:0000256" key="2">
    <source>
        <dbReference type="ARBA" id="ARBA00022723"/>
    </source>
</evidence>
<dbReference type="PANTHER" id="PTHR24423">
    <property type="entry name" value="TWO-COMPONENT SENSOR HISTIDINE KINASE"/>
    <property type="match status" value="1"/>
</dbReference>
<keyword evidence="2" id="KW-0479">Metal-binding</keyword>
<evidence type="ECO:0000313" key="8">
    <source>
        <dbReference type="Proteomes" id="UP000663882"/>
    </source>
</evidence>
<keyword evidence="5" id="KW-0472">Membrane</keyword>
<evidence type="ECO:0000313" key="7">
    <source>
        <dbReference type="EMBL" id="CAF1347996.1"/>
    </source>
</evidence>
<dbReference type="GO" id="GO:0038199">
    <property type="term" value="F:ethylene receptor activity"/>
    <property type="evidence" value="ECO:0007669"/>
    <property type="project" value="TreeGrafter"/>
</dbReference>
<sequence length="165" mass="18670">MLSDTATSFQSFIDVTSDIFIAIAYFSIPLELLYFLKHYPTTVPNKYKSIVIMFALFIVLCGLTHTFNALHLSINTIIFTKLSTAIISVITAMALFILIPSVLSFLSYAKALEEEVLTEPEPSSSPEIKAYLNKRRSNINPRWHVAIDYAMTNRRISSQQNLVEN</sequence>
<keyword evidence="1" id="KW-0808">Transferase</keyword>
<organism evidence="7 8">
    <name type="scientific">Rotaria sordida</name>
    <dbReference type="NCBI Taxonomy" id="392033"/>
    <lineage>
        <taxon>Eukaryota</taxon>
        <taxon>Metazoa</taxon>
        <taxon>Spiralia</taxon>
        <taxon>Gnathifera</taxon>
        <taxon>Rotifera</taxon>
        <taxon>Eurotatoria</taxon>
        <taxon>Bdelloidea</taxon>
        <taxon>Philodinida</taxon>
        <taxon>Philodinidae</taxon>
        <taxon>Rotaria</taxon>
    </lineage>
</organism>
<dbReference type="GO" id="GO:0046872">
    <property type="term" value="F:metal ion binding"/>
    <property type="evidence" value="ECO:0007669"/>
    <property type="project" value="UniProtKB-KW"/>
</dbReference>
<dbReference type="AlphaFoldDB" id="A0A815H7A7"/>
<evidence type="ECO:0000256" key="1">
    <source>
        <dbReference type="ARBA" id="ARBA00022679"/>
    </source>
</evidence>
<dbReference type="EMBL" id="CAJNOO010003639">
    <property type="protein sequence ID" value="CAF1347996.1"/>
    <property type="molecule type" value="Genomic_DNA"/>
</dbReference>
<evidence type="ECO:0000259" key="6">
    <source>
        <dbReference type="Pfam" id="PF25487"/>
    </source>
</evidence>
<proteinExistence type="predicted"/>
<gene>
    <name evidence="7" type="ORF">RFH988_LOCUS32145</name>
</gene>
<dbReference type="GO" id="GO:0016740">
    <property type="term" value="F:transferase activity"/>
    <property type="evidence" value="ECO:0007669"/>
    <property type="project" value="UniProtKB-KW"/>
</dbReference>
<evidence type="ECO:0000256" key="4">
    <source>
        <dbReference type="ARBA" id="ARBA00022840"/>
    </source>
</evidence>
<name>A0A815H7A7_9BILA</name>